<comment type="caution">
    <text evidence="2">The sequence shown here is derived from an EMBL/GenBank/DDBJ whole genome shotgun (WGS) entry which is preliminary data.</text>
</comment>
<name>A0ABU6Q9F6_9FABA</name>
<accession>A0ABU6Q9F6</accession>
<evidence type="ECO:0000313" key="3">
    <source>
        <dbReference type="Proteomes" id="UP001341840"/>
    </source>
</evidence>
<feature type="region of interest" description="Disordered" evidence="1">
    <location>
        <begin position="418"/>
        <end position="440"/>
    </location>
</feature>
<reference evidence="2 3" key="1">
    <citation type="journal article" date="2023" name="Plants (Basel)">
        <title>Bridging the Gap: Combining Genomics and Transcriptomics Approaches to Understand Stylosanthes scabra, an Orphan Legume from the Brazilian Caatinga.</title>
        <authorList>
            <person name="Ferreira-Neto J.R.C."/>
            <person name="da Silva M.D."/>
            <person name="Binneck E."/>
            <person name="de Melo N.F."/>
            <person name="da Silva R.H."/>
            <person name="de Melo A.L.T.M."/>
            <person name="Pandolfi V."/>
            <person name="Bustamante F.O."/>
            <person name="Brasileiro-Vidal A.C."/>
            <person name="Benko-Iseppon A.M."/>
        </authorList>
    </citation>
    <scope>NUCLEOTIDE SEQUENCE [LARGE SCALE GENOMIC DNA]</scope>
    <source>
        <tissue evidence="2">Leaves</tissue>
    </source>
</reference>
<dbReference type="EMBL" id="JASCZI010000073">
    <property type="protein sequence ID" value="MED6108245.1"/>
    <property type="molecule type" value="Genomic_DNA"/>
</dbReference>
<keyword evidence="3" id="KW-1185">Reference proteome</keyword>
<gene>
    <name evidence="2" type="ORF">PIB30_021863</name>
</gene>
<evidence type="ECO:0000313" key="2">
    <source>
        <dbReference type="EMBL" id="MED6108245.1"/>
    </source>
</evidence>
<dbReference type="Proteomes" id="UP001341840">
    <property type="component" value="Unassembled WGS sequence"/>
</dbReference>
<feature type="compositionally biased region" description="Basic and acidic residues" evidence="1">
    <location>
        <begin position="418"/>
        <end position="431"/>
    </location>
</feature>
<organism evidence="2 3">
    <name type="scientific">Stylosanthes scabra</name>
    <dbReference type="NCBI Taxonomy" id="79078"/>
    <lineage>
        <taxon>Eukaryota</taxon>
        <taxon>Viridiplantae</taxon>
        <taxon>Streptophyta</taxon>
        <taxon>Embryophyta</taxon>
        <taxon>Tracheophyta</taxon>
        <taxon>Spermatophyta</taxon>
        <taxon>Magnoliopsida</taxon>
        <taxon>eudicotyledons</taxon>
        <taxon>Gunneridae</taxon>
        <taxon>Pentapetalae</taxon>
        <taxon>rosids</taxon>
        <taxon>fabids</taxon>
        <taxon>Fabales</taxon>
        <taxon>Fabaceae</taxon>
        <taxon>Papilionoideae</taxon>
        <taxon>50 kb inversion clade</taxon>
        <taxon>dalbergioids sensu lato</taxon>
        <taxon>Dalbergieae</taxon>
        <taxon>Pterocarpus clade</taxon>
        <taxon>Stylosanthes</taxon>
    </lineage>
</organism>
<protein>
    <submittedName>
        <fullName evidence="2">Uncharacterized protein</fullName>
    </submittedName>
</protein>
<evidence type="ECO:0000256" key="1">
    <source>
        <dbReference type="SAM" id="MobiDB-lite"/>
    </source>
</evidence>
<proteinExistence type="predicted"/>
<sequence length="507" mass="55437">MKLLRVNYCSLSKSYNVARVLIDCFQWENVNEWVSLTVDGRSFDVFVKEFGSEMYSVQTHPNLEGSTTSFVSLVVRETSAEIGRSQAWKSNKGLLLGCVDDPQLEAIIDGRWDNVLCSSSIGGHGNLVDGDALVWPRPLTLQPWLGPIEGNSLKIDELDPMSLEAQLKRADLYLYGLKDLLAGPEGRLAGPEGIYDSRANSSIPFPPEFGPGLNNGQCDGNWNALRPVDQCVVDDSIVAGSVNAKNVLQKAGVPSESEKSDETRYLINEERRGCLLDVGRECNDDSTRVGGKCGDGRSNVDGSKGGGVLVPFLCAASLDGAGAFTHCDNTVNSVNLSEENLYLINSNFVNESRKADDGALRDVIEGDAGEEWESVEEEDNSAEVLATKEIWCRGGLFFDSSDEEEIHSKLVRQKKIEGKRRTDLRPKEQKQGKKPPYIQGRSFATKKLMSEEGWLLSGGSSGADVGGIWGGIMAAGRKNKEMLELYQSGRELVVGNGGRIGFWHENR</sequence>